<dbReference type="PROSITE" id="PS50928">
    <property type="entry name" value="ABC_TM1"/>
    <property type="match status" value="1"/>
</dbReference>
<feature type="transmembrane region" description="Helical" evidence="5">
    <location>
        <begin position="72"/>
        <end position="91"/>
    </location>
</feature>
<comment type="subcellular location">
    <subcellularLocation>
        <location evidence="1 5">Cell membrane</location>
        <topology evidence="1 5">Multi-pass membrane protein</topology>
    </subcellularLocation>
</comment>
<evidence type="ECO:0000256" key="1">
    <source>
        <dbReference type="ARBA" id="ARBA00004651"/>
    </source>
</evidence>
<gene>
    <name evidence="7" type="ORF">GQ651_06090</name>
</gene>
<evidence type="ECO:0000313" key="7">
    <source>
        <dbReference type="EMBL" id="MXQ07413.1"/>
    </source>
</evidence>
<keyword evidence="3 5" id="KW-1133">Transmembrane helix</keyword>
<feature type="transmembrane region" description="Helical" evidence="5">
    <location>
        <begin position="98"/>
        <end position="122"/>
    </location>
</feature>
<dbReference type="InterPro" id="IPR035906">
    <property type="entry name" value="MetI-like_sf"/>
</dbReference>
<feature type="transmembrane region" description="Helical" evidence="5">
    <location>
        <begin position="208"/>
        <end position="231"/>
    </location>
</feature>
<keyword evidence="5" id="KW-0813">Transport</keyword>
<organism evidence="7 8">
    <name type="scientific">Kangsaoukella pontilimi</name>
    <dbReference type="NCBI Taxonomy" id="2691042"/>
    <lineage>
        <taxon>Bacteria</taxon>
        <taxon>Pseudomonadati</taxon>
        <taxon>Pseudomonadota</taxon>
        <taxon>Alphaproteobacteria</taxon>
        <taxon>Rhodobacterales</taxon>
        <taxon>Paracoccaceae</taxon>
        <taxon>Kangsaoukella</taxon>
    </lineage>
</organism>
<dbReference type="SUPFAM" id="SSF161098">
    <property type="entry name" value="MetI-like"/>
    <property type="match status" value="1"/>
</dbReference>
<dbReference type="RefSeq" id="WP_160763288.1">
    <property type="nucleotide sequence ID" value="NZ_WUPT01000001.1"/>
</dbReference>
<feature type="domain" description="ABC transmembrane type-1" evidence="6">
    <location>
        <begin position="68"/>
        <end position="278"/>
    </location>
</feature>
<reference evidence="7 8" key="2">
    <citation type="submission" date="2020-03" db="EMBL/GenBank/DDBJ databases">
        <title>Kangsaoukella pontilimi gen. nov., sp. nov., a new member of the family Rhodobacteraceae isolated from a tidal mudflat.</title>
        <authorList>
            <person name="Kim I.S."/>
        </authorList>
    </citation>
    <scope>NUCLEOTIDE SEQUENCE [LARGE SCALE GENOMIC DNA]</scope>
    <source>
        <strain evidence="7 8">GH1-50</strain>
    </source>
</reference>
<dbReference type="InterPro" id="IPR052730">
    <property type="entry name" value="Sugar_ABC_transporter"/>
</dbReference>
<comment type="caution">
    <text evidence="7">The sequence shown here is derived from an EMBL/GenBank/DDBJ whole genome shotgun (WGS) entry which is preliminary data.</text>
</comment>
<name>A0A7C9M9P2_9RHOB</name>
<evidence type="ECO:0000256" key="4">
    <source>
        <dbReference type="ARBA" id="ARBA00023136"/>
    </source>
</evidence>
<evidence type="ECO:0000256" key="3">
    <source>
        <dbReference type="ARBA" id="ARBA00022989"/>
    </source>
</evidence>
<accession>A0A7C9M9P2</accession>
<comment type="similarity">
    <text evidence="5">Belongs to the binding-protein-dependent transport system permease family.</text>
</comment>
<dbReference type="PANTHER" id="PTHR43759">
    <property type="entry name" value="TREHALOSE TRANSPORT SYSTEM PERMEASE PROTEIN SUGA"/>
    <property type="match status" value="1"/>
</dbReference>
<dbReference type="AlphaFoldDB" id="A0A7C9M9P2"/>
<sequence>MRHSSSQATTALPYLLPALMVLALVGGVPLGLVAYYAVHDTFGGNVFVWVGADWFVKVLTSPEFYAALGRSLAFSLLVLSIQIPLGIFIALRMPKSGPLVAAGIVLLAIPMLTPQIVVGYLWKVMAAPETGLLTQALGAVGLTLDPNSVGWTWVLLVAMDTWHWTGLVVLLCYARLRTIPDAYYQAAAVDGAGRWAVFRHVQLPRLKLVLAIALLLRFMDSFTLYTEAYVITRGGPGLSTVFLSHELVQTGLIQFDLGEAGAMAVIYFLIVVVVSAFFYRLIVPARADEARR</sequence>
<dbReference type="Pfam" id="PF00528">
    <property type="entry name" value="BPD_transp_1"/>
    <property type="match status" value="1"/>
</dbReference>
<feature type="transmembrane region" description="Helical" evidence="5">
    <location>
        <begin position="260"/>
        <end position="282"/>
    </location>
</feature>
<keyword evidence="2 5" id="KW-0812">Transmembrane</keyword>
<dbReference type="EMBL" id="WUPT01000001">
    <property type="protein sequence ID" value="MXQ07413.1"/>
    <property type="molecule type" value="Genomic_DNA"/>
</dbReference>
<evidence type="ECO:0000259" key="6">
    <source>
        <dbReference type="PROSITE" id="PS50928"/>
    </source>
</evidence>
<dbReference type="Gene3D" id="1.10.3720.10">
    <property type="entry name" value="MetI-like"/>
    <property type="match status" value="1"/>
</dbReference>
<proteinExistence type="inferred from homology"/>
<dbReference type="GO" id="GO:0055085">
    <property type="term" value="P:transmembrane transport"/>
    <property type="evidence" value="ECO:0007669"/>
    <property type="project" value="InterPro"/>
</dbReference>
<reference evidence="7 8" key="1">
    <citation type="submission" date="2019-12" db="EMBL/GenBank/DDBJ databases">
        <authorList>
            <person name="Lee S.D."/>
        </authorList>
    </citation>
    <scope>NUCLEOTIDE SEQUENCE [LARGE SCALE GENOMIC DNA]</scope>
    <source>
        <strain evidence="7 8">GH1-50</strain>
    </source>
</reference>
<keyword evidence="4 5" id="KW-0472">Membrane</keyword>
<keyword evidence="8" id="KW-1185">Reference proteome</keyword>
<feature type="transmembrane region" description="Helical" evidence="5">
    <location>
        <begin position="12"/>
        <end position="38"/>
    </location>
</feature>
<dbReference type="Proteomes" id="UP000480350">
    <property type="component" value="Unassembled WGS sequence"/>
</dbReference>
<dbReference type="PANTHER" id="PTHR43759:SF1">
    <property type="entry name" value="GLUCOSE IMPORT SYSTEM PERMEASE PROTEIN GLCT"/>
    <property type="match status" value="1"/>
</dbReference>
<feature type="transmembrane region" description="Helical" evidence="5">
    <location>
        <begin position="151"/>
        <end position="174"/>
    </location>
</feature>
<protein>
    <submittedName>
        <fullName evidence="7">ABC transporter permease subunit</fullName>
    </submittedName>
</protein>
<dbReference type="GO" id="GO:0005886">
    <property type="term" value="C:plasma membrane"/>
    <property type="evidence" value="ECO:0007669"/>
    <property type="project" value="UniProtKB-SubCell"/>
</dbReference>
<dbReference type="CDD" id="cd06261">
    <property type="entry name" value="TM_PBP2"/>
    <property type="match status" value="1"/>
</dbReference>
<evidence type="ECO:0000256" key="2">
    <source>
        <dbReference type="ARBA" id="ARBA00022692"/>
    </source>
</evidence>
<evidence type="ECO:0000313" key="8">
    <source>
        <dbReference type="Proteomes" id="UP000480350"/>
    </source>
</evidence>
<dbReference type="InterPro" id="IPR000515">
    <property type="entry name" value="MetI-like"/>
</dbReference>
<evidence type="ECO:0000256" key="5">
    <source>
        <dbReference type="RuleBase" id="RU363032"/>
    </source>
</evidence>